<organism evidence="4 5">
    <name type="scientific">Hwanghaeella grinnelliae</name>
    <dbReference type="NCBI Taxonomy" id="2500179"/>
    <lineage>
        <taxon>Bacteria</taxon>
        <taxon>Pseudomonadati</taxon>
        <taxon>Pseudomonadota</taxon>
        <taxon>Alphaproteobacteria</taxon>
        <taxon>Rhodospirillales</taxon>
        <taxon>Rhodospirillaceae</taxon>
        <taxon>Hwanghaeella</taxon>
    </lineage>
</organism>
<dbReference type="Gene3D" id="1.20.1050.10">
    <property type="match status" value="1"/>
</dbReference>
<gene>
    <name evidence="4" type="ORF">EOI86_11925</name>
</gene>
<dbReference type="PROSITE" id="PS50404">
    <property type="entry name" value="GST_NTER"/>
    <property type="match status" value="1"/>
</dbReference>
<evidence type="ECO:0000259" key="3">
    <source>
        <dbReference type="PROSITE" id="PS50405"/>
    </source>
</evidence>
<dbReference type="RefSeq" id="WP_127765430.1">
    <property type="nucleotide sequence ID" value="NZ_SADE01000002.1"/>
</dbReference>
<dbReference type="InterPro" id="IPR036282">
    <property type="entry name" value="Glutathione-S-Trfase_C_sf"/>
</dbReference>
<dbReference type="CDD" id="cd00570">
    <property type="entry name" value="GST_N_family"/>
    <property type="match status" value="1"/>
</dbReference>
<dbReference type="SUPFAM" id="SSF47616">
    <property type="entry name" value="GST C-terminal domain-like"/>
    <property type="match status" value="1"/>
</dbReference>
<evidence type="ECO:0000313" key="4">
    <source>
        <dbReference type="EMBL" id="RVU35953.1"/>
    </source>
</evidence>
<dbReference type="Proteomes" id="UP000287447">
    <property type="component" value="Unassembled WGS sequence"/>
</dbReference>
<dbReference type="Pfam" id="PF13417">
    <property type="entry name" value="GST_N_3"/>
    <property type="match status" value="1"/>
</dbReference>
<dbReference type="InterPro" id="IPR004046">
    <property type="entry name" value="GST_C"/>
</dbReference>
<evidence type="ECO:0000259" key="2">
    <source>
        <dbReference type="PROSITE" id="PS50404"/>
    </source>
</evidence>
<dbReference type="SFLD" id="SFLDG00358">
    <property type="entry name" value="Main_(cytGST)"/>
    <property type="match status" value="1"/>
</dbReference>
<keyword evidence="5" id="KW-1185">Reference proteome</keyword>
<dbReference type="SUPFAM" id="SSF52833">
    <property type="entry name" value="Thioredoxin-like"/>
    <property type="match status" value="1"/>
</dbReference>
<evidence type="ECO:0000313" key="5">
    <source>
        <dbReference type="Proteomes" id="UP000287447"/>
    </source>
</evidence>
<accession>A0A3S2VM18</accession>
<dbReference type="SFLD" id="SFLDS00019">
    <property type="entry name" value="Glutathione_Transferase_(cytos"/>
    <property type="match status" value="1"/>
</dbReference>
<protein>
    <submittedName>
        <fullName evidence="4">Glutathione S-transferase family protein</fullName>
    </submittedName>
</protein>
<sequence>MLLLYHVWLSPFCRKVRLVLGEKKLDFEMKVQKVWERDDSFLALNPTGEVPLLIDEDGTRIAGSQPICEYLDEMYGDASLIGQGAVTRAEVRRLVEWFDRKFHDEVIVNLVDEKIVKRFLGHGEPNSRAIQAGSRNLHTHLSYVEWLVDRRTWLAGEDMSLADLTAAAHLSCVDYLGDVPWDDHPAAKDWYARVKSRPCFRQILADRIPGAPPPPHYADLDF</sequence>
<reference evidence="5" key="1">
    <citation type="submission" date="2019-01" db="EMBL/GenBank/DDBJ databases">
        <title>Gri0909 isolated from a small marine red alga.</title>
        <authorList>
            <person name="Kim J."/>
            <person name="Jeong S.E."/>
            <person name="Jeon C.O."/>
        </authorList>
    </citation>
    <scope>NUCLEOTIDE SEQUENCE [LARGE SCALE GENOMIC DNA]</scope>
    <source>
        <strain evidence="5">Gri0909</strain>
    </source>
</reference>
<dbReference type="InterPro" id="IPR004045">
    <property type="entry name" value="Glutathione_S-Trfase_N"/>
</dbReference>
<dbReference type="OrthoDB" id="9794721at2"/>
<dbReference type="GO" id="GO:0004364">
    <property type="term" value="F:glutathione transferase activity"/>
    <property type="evidence" value="ECO:0007669"/>
    <property type="project" value="TreeGrafter"/>
</dbReference>
<dbReference type="CDD" id="cd00299">
    <property type="entry name" value="GST_C_family"/>
    <property type="match status" value="1"/>
</dbReference>
<dbReference type="InterPro" id="IPR010987">
    <property type="entry name" value="Glutathione-S-Trfase_C-like"/>
</dbReference>
<dbReference type="PANTHER" id="PTHR43969:SF9">
    <property type="entry name" value="GLUTATHIONE S TRANSFERASE D10, ISOFORM A-RELATED"/>
    <property type="match status" value="1"/>
</dbReference>
<comment type="caution">
    <text evidence="4">The sequence shown here is derived from an EMBL/GenBank/DDBJ whole genome shotgun (WGS) entry which is preliminary data.</text>
</comment>
<dbReference type="PROSITE" id="PS50405">
    <property type="entry name" value="GST_CTER"/>
    <property type="match status" value="1"/>
</dbReference>
<name>A0A3S2VM18_9PROT</name>
<keyword evidence="4" id="KW-0808">Transferase</keyword>
<dbReference type="AlphaFoldDB" id="A0A3S2VM18"/>
<dbReference type="EMBL" id="SADE01000002">
    <property type="protein sequence ID" value="RVU35953.1"/>
    <property type="molecule type" value="Genomic_DNA"/>
</dbReference>
<dbReference type="InterPro" id="IPR040079">
    <property type="entry name" value="Glutathione_S-Trfase"/>
</dbReference>
<dbReference type="PANTHER" id="PTHR43969">
    <property type="entry name" value="GLUTATHIONE S TRANSFERASE D10, ISOFORM A-RELATED"/>
    <property type="match status" value="1"/>
</dbReference>
<comment type="subunit">
    <text evidence="1">Homodimer.</text>
</comment>
<dbReference type="InterPro" id="IPR036249">
    <property type="entry name" value="Thioredoxin-like_sf"/>
</dbReference>
<dbReference type="Gene3D" id="3.40.30.10">
    <property type="entry name" value="Glutaredoxin"/>
    <property type="match status" value="1"/>
</dbReference>
<proteinExistence type="predicted"/>
<feature type="domain" description="GST N-terminal" evidence="2">
    <location>
        <begin position="1"/>
        <end position="79"/>
    </location>
</feature>
<dbReference type="Pfam" id="PF00043">
    <property type="entry name" value="GST_C"/>
    <property type="match status" value="1"/>
</dbReference>
<feature type="domain" description="GST C-terminal" evidence="3">
    <location>
        <begin position="84"/>
        <end position="216"/>
    </location>
</feature>
<dbReference type="GO" id="GO:0006749">
    <property type="term" value="P:glutathione metabolic process"/>
    <property type="evidence" value="ECO:0007669"/>
    <property type="project" value="TreeGrafter"/>
</dbReference>
<evidence type="ECO:0000256" key="1">
    <source>
        <dbReference type="ARBA" id="ARBA00011738"/>
    </source>
</evidence>